<dbReference type="Proteomes" id="UP001196136">
    <property type="component" value="Unassembled WGS sequence"/>
</dbReference>
<protein>
    <submittedName>
        <fullName evidence="6">OmpA family protein</fullName>
    </submittedName>
</protein>
<dbReference type="PROSITE" id="PS51123">
    <property type="entry name" value="OMPA_2"/>
    <property type="match status" value="1"/>
</dbReference>
<sequence>MEGPIVYLIDKGNKIVSQQITEQNGNYAFEENIACENQYVVRASNDEKEYQPLEKVISTPSGSMSLQVDLTLVPPDCPVNDLGCRLDLQPIYFDFDKHNIRSDAEVELAKILQAMKQYPQLKIHIESHTDSRGDDNYNMQLSERRAKSTLEWLVEKGIDRNRLTSKGYGETQLINDCDNDANCTQEAHQLNRRSMFIIEK</sequence>
<feature type="domain" description="OmpA-like" evidence="5">
    <location>
        <begin position="80"/>
        <end position="200"/>
    </location>
</feature>
<dbReference type="InterPro" id="IPR006665">
    <property type="entry name" value="OmpA-like"/>
</dbReference>
<dbReference type="Pfam" id="PF00691">
    <property type="entry name" value="OmpA"/>
    <property type="match status" value="1"/>
</dbReference>
<gene>
    <name evidence="6" type="ORF">K1F36_01370</name>
</gene>
<dbReference type="InterPro" id="IPR036737">
    <property type="entry name" value="OmpA-like_sf"/>
</dbReference>
<dbReference type="InterPro" id="IPR050330">
    <property type="entry name" value="Bact_OuterMem_StrucFunc"/>
</dbReference>
<comment type="caution">
    <text evidence="6">The sequence shown here is derived from an EMBL/GenBank/DDBJ whole genome shotgun (WGS) entry which is preliminary data.</text>
</comment>
<reference evidence="6 7" key="1">
    <citation type="submission" date="2021-08" db="EMBL/GenBank/DDBJ databases">
        <title>Muricauda profundi sp. nov., a marine bacterium isolated from deep seawater of the Mariana Trench.</title>
        <authorList>
            <person name="Wei Y."/>
        </authorList>
    </citation>
    <scope>NUCLEOTIDE SEQUENCE [LARGE SCALE GENOMIC DNA]</scope>
    <source>
        <strain evidence="6 7">W52</strain>
    </source>
</reference>
<evidence type="ECO:0000313" key="6">
    <source>
        <dbReference type="EMBL" id="MBW8198462.1"/>
    </source>
</evidence>
<evidence type="ECO:0000313" key="7">
    <source>
        <dbReference type="Proteomes" id="UP001196136"/>
    </source>
</evidence>
<evidence type="ECO:0000256" key="2">
    <source>
        <dbReference type="ARBA" id="ARBA00023136"/>
    </source>
</evidence>
<dbReference type="PRINTS" id="PR01021">
    <property type="entry name" value="OMPADOMAIN"/>
</dbReference>
<name>A0ABS7ELM6_9FLAO</name>
<dbReference type="RefSeq" id="WP_220112184.1">
    <property type="nucleotide sequence ID" value="NZ_JAHZSV010000001.1"/>
</dbReference>
<evidence type="ECO:0000259" key="5">
    <source>
        <dbReference type="PROSITE" id="PS51123"/>
    </source>
</evidence>
<evidence type="ECO:0000256" key="4">
    <source>
        <dbReference type="PROSITE-ProRule" id="PRU00473"/>
    </source>
</evidence>
<evidence type="ECO:0000256" key="1">
    <source>
        <dbReference type="ARBA" id="ARBA00004442"/>
    </source>
</evidence>
<proteinExistence type="predicted"/>
<dbReference type="PANTHER" id="PTHR30329">
    <property type="entry name" value="STATOR ELEMENT OF FLAGELLAR MOTOR COMPLEX"/>
    <property type="match status" value="1"/>
</dbReference>
<dbReference type="Gene3D" id="3.30.1330.60">
    <property type="entry name" value="OmpA-like domain"/>
    <property type="match status" value="1"/>
</dbReference>
<dbReference type="CDD" id="cd07185">
    <property type="entry name" value="OmpA_C-like"/>
    <property type="match status" value="1"/>
</dbReference>
<dbReference type="PANTHER" id="PTHR30329:SF21">
    <property type="entry name" value="LIPOPROTEIN YIAD-RELATED"/>
    <property type="match status" value="1"/>
</dbReference>
<keyword evidence="3" id="KW-0998">Cell outer membrane</keyword>
<keyword evidence="2 4" id="KW-0472">Membrane</keyword>
<dbReference type="InterPro" id="IPR006664">
    <property type="entry name" value="OMP_bac"/>
</dbReference>
<dbReference type="EMBL" id="JAHZSV010000001">
    <property type="protein sequence ID" value="MBW8198462.1"/>
    <property type="molecule type" value="Genomic_DNA"/>
</dbReference>
<comment type="subcellular location">
    <subcellularLocation>
        <location evidence="1">Cell outer membrane</location>
    </subcellularLocation>
</comment>
<keyword evidence="7" id="KW-1185">Reference proteome</keyword>
<evidence type="ECO:0000256" key="3">
    <source>
        <dbReference type="ARBA" id="ARBA00023237"/>
    </source>
</evidence>
<dbReference type="SUPFAM" id="SSF103088">
    <property type="entry name" value="OmpA-like"/>
    <property type="match status" value="1"/>
</dbReference>
<organism evidence="6 7">
    <name type="scientific">Flagellimonas abyssi</name>
    <dbReference type="NCBI Taxonomy" id="2864871"/>
    <lineage>
        <taxon>Bacteria</taxon>
        <taxon>Pseudomonadati</taxon>
        <taxon>Bacteroidota</taxon>
        <taxon>Flavobacteriia</taxon>
        <taxon>Flavobacteriales</taxon>
        <taxon>Flavobacteriaceae</taxon>
        <taxon>Flagellimonas</taxon>
    </lineage>
</organism>
<accession>A0ABS7ELM6</accession>